<evidence type="ECO:0000313" key="2">
    <source>
        <dbReference type="EMBL" id="KZP09389.1"/>
    </source>
</evidence>
<dbReference type="EMBL" id="KV417701">
    <property type="protein sequence ID" value="KZP09389.1"/>
    <property type="molecule type" value="Genomic_DNA"/>
</dbReference>
<dbReference type="AlphaFoldDB" id="A0A165YBA5"/>
<dbReference type="Proteomes" id="UP000076532">
    <property type="component" value="Unassembled WGS sequence"/>
</dbReference>
<proteinExistence type="predicted"/>
<reference evidence="2 3" key="1">
    <citation type="journal article" date="2016" name="Mol. Biol. Evol.">
        <title>Comparative Genomics of Early-Diverging Mushroom-Forming Fungi Provides Insights into the Origins of Lignocellulose Decay Capabilities.</title>
        <authorList>
            <person name="Nagy L.G."/>
            <person name="Riley R."/>
            <person name="Tritt A."/>
            <person name="Adam C."/>
            <person name="Daum C."/>
            <person name="Floudas D."/>
            <person name="Sun H."/>
            <person name="Yadav J.S."/>
            <person name="Pangilinan J."/>
            <person name="Larsson K.H."/>
            <person name="Matsuura K."/>
            <person name="Barry K."/>
            <person name="Labutti K."/>
            <person name="Kuo R."/>
            <person name="Ohm R.A."/>
            <person name="Bhattacharya S.S."/>
            <person name="Shirouzu T."/>
            <person name="Yoshinaga Y."/>
            <person name="Martin F.M."/>
            <person name="Grigoriev I.V."/>
            <person name="Hibbett D.S."/>
        </authorList>
    </citation>
    <scope>NUCLEOTIDE SEQUENCE [LARGE SCALE GENOMIC DNA]</scope>
    <source>
        <strain evidence="2 3">CBS 109695</strain>
    </source>
</reference>
<feature type="region of interest" description="Disordered" evidence="1">
    <location>
        <begin position="78"/>
        <end position="113"/>
    </location>
</feature>
<accession>A0A165YBA5</accession>
<gene>
    <name evidence="2" type="ORF">FIBSPDRAFT_964005</name>
</gene>
<name>A0A165YBA5_9AGAM</name>
<protein>
    <submittedName>
        <fullName evidence="2">Uncharacterized protein</fullName>
    </submittedName>
</protein>
<evidence type="ECO:0000313" key="3">
    <source>
        <dbReference type="Proteomes" id="UP000076532"/>
    </source>
</evidence>
<keyword evidence="3" id="KW-1185">Reference proteome</keyword>
<sequence>MLSALPACLCIDEGDVGRTDVKGLVLFEEHHANGAGVVFTENHVEANLPLSFLFAIERDVLRESTGLFPNLYTRALASPSSDGAPAVSISSQPASRRFTPPDSAGSHHASYPATRPELYGPVVQREEGALDIAAIEAIVKVQNSSSISEQALLVRNIIANLLLTDAGTTPAVYNIFLPGGNFLLLGNMCSFYEQVDGGERPCGGRLHELESVASLVQAGIEGEADGHDAAGHEGLLRRFWAGWDRLPLDARIGLR</sequence>
<evidence type="ECO:0000256" key="1">
    <source>
        <dbReference type="SAM" id="MobiDB-lite"/>
    </source>
</evidence>
<organism evidence="2 3">
    <name type="scientific">Athelia psychrophila</name>
    <dbReference type="NCBI Taxonomy" id="1759441"/>
    <lineage>
        <taxon>Eukaryota</taxon>
        <taxon>Fungi</taxon>
        <taxon>Dikarya</taxon>
        <taxon>Basidiomycota</taxon>
        <taxon>Agaricomycotina</taxon>
        <taxon>Agaricomycetes</taxon>
        <taxon>Agaricomycetidae</taxon>
        <taxon>Atheliales</taxon>
        <taxon>Atheliaceae</taxon>
        <taxon>Athelia</taxon>
    </lineage>
</organism>